<gene>
    <name evidence="1" type="ORF">L1987_27832</name>
</gene>
<organism evidence="1 2">
    <name type="scientific">Smallanthus sonchifolius</name>
    <dbReference type="NCBI Taxonomy" id="185202"/>
    <lineage>
        <taxon>Eukaryota</taxon>
        <taxon>Viridiplantae</taxon>
        <taxon>Streptophyta</taxon>
        <taxon>Embryophyta</taxon>
        <taxon>Tracheophyta</taxon>
        <taxon>Spermatophyta</taxon>
        <taxon>Magnoliopsida</taxon>
        <taxon>eudicotyledons</taxon>
        <taxon>Gunneridae</taxon>
        <taxon>Pentapetalae</taxon>
        <taxon>asterids</taxon>
        <taxon>campanulids</taxon>
        <taxon>Asterales</taxon>
        <taxon>Asteraceae</taxon>
        <taxon>Asteroideae</taxon>
        <taxon>Heliantheae alliance</taxon>
        <taxon>Millerieae</taxon>
        <taxon>Smallanthus</taxon>
    </lineage>
</organism>
<dbReference type="EMBL" id="CM042026">
    <property type="protein sequence ID" value="KAI3805445.1"/>
    <property type="molecule type" value="Genomic_DNA"/>
</dbReference>
<proteinExistence type="predicted"/>
<reference evidence="2" key="1">
    <citation type="journal article" date="2022" name="Mol. Ecol. Resour.">
        <title>The genomes of chicory, endive, great burdock and yacon provide insights into Asteraceae palaeo-polyploidization history and plant inulin production.</title>
        <authorList>
            <person name="Fan W."/>
            <person name="Wang S."/>
            <person name="Wang H."/>
            <person name="Wang A."/>
            <person name="Jiang F."/>
            <person name="Liu H."/>
            <person name="Zhao H."/>
            <person name="Xu D."/>
            <person name="Zhang Y."/>
        </authorList>
    </citation>
    <scope>NUCLEOTIDE SEQUENCE [LARGE SCALE GENOMIC DNA]</scope>
    <source>
        <strain evidence="2">cv. Yunnan</strain>
    </source>
</reference>
<evidence type="ECO:0000313" key="2">
    <source>
        <dbReference type="Proteomes" id="UP001056120"/>
    </source>
</evidence>
<keyword evidence="2" id="KW-1185">Reference proteome</keyword>
<dbReference type="Proteomes" id="UP001056120">
    <property type="component" value="Linkage Group LG09"/>
</dbReference>
<comment type="caution">
    <text evidence="1">The sequence shown here is derived from an EMBL/GenBank/DDBJ whole genome shotgun (WGS) entry which is preliminary data.</text>
</comment>
<sequence length="770" mass="87364">MAREKRGGRTGGRTGRRGRPPGNRNRHEESEHSRNETESVHMEHNDSGNHESVHDDAHNEALELEPIVKEAIAVEVTSILKKVLPEALGKALKEFDIEKKEKKEESSKRTEVTDSDDSDYEMATRGCNYKSFRGCDSPKYDGRNDDIATFEWIERMNGVINISECRDDQAVKFGAHSFTNEALSWWRSIERIKSFAEMKKMKWDDMKKLLITKFCPQNKIDRVEREFLGLYAGSMTHRQYTSKYQELAQLVPHLVDTEKKRIKYYLKGLPQRVRVHVKANAPTSFEYVVSLAGIAYDDFESVDPLPTEKKVTNIVTRPTKQWAGPETKKLRIEDGTDCAKCGRKHSGECRMGLNICYRYHLDKECRKPKAPGTEKGKEVEKSKARTRAYALTQEEARGNPDVVSGTFILDHTFVSVLFDSGASRSFISSSMCRRMKCKVTKVEHAFNVETAVGKTRVVNELTKDDQFKQSAAKAISAADRGQPGNNDNTWVVDSGCSRHMIGNKSILSDFINFYGGYVAFGSDSKGGSITGQETVSNERMSIERHRRLSHVNVKTINKLVKGNLVRGLPDKEFQLEDHCIACLNGKQHKSSHKPKTLNSNDTPLQLLHMDLFGPTNVMSMGKKSYCLVITDDYTRFSLVYFLRTKDETTEILKSYILRVENQSNQKVKIIRCDQGTKFKNQTLNCFCESKGIERQYSAPRTPQQNGVAERKTELLLSLPDQCWLTQNCLSHSGQRQLSQLAMCKIEFSLSSLSTKHLMSCGSKEFPTLDS</sequence>
<name>A0ACB9IDI1_9ASTR</name>
<reference evidence="1 2" key="2">
    <citation type="journal article" date="2022" name="Mol. Ecol. Resour.">
        <title>The genomes of chicory, endive, great burdock and yacon provide insights into Asteraceae paleo-polyploidization history and plant inulin production.</title>
        <authorList>
            <person name="Fan W."/>
            <person name="Wang S."/>
            <person name="Wang H."/>
            <person name="Wang A."/>
            <person name="Jiang F."/>
            <person name="Liu H."/>
            <person name="Zhao H."/>
            <person name="Xu D."/>
            <person name="Zhang Y."/>
        </authorList>
    </citation>
    <scope>NUCLEOTIDE SEQUENCE [LARGE SCALE GENOMIC DNA]</scope>
    <source>
        <strain evidence="2">cv. Yunnan</strain>
        <tissue evidence="1">Leaves</tissue>
    </source>
</reference>
<protein>
    <submittedName>
        <fullName evidence="1">Uncharacterized protein</fullName>
    </submittedName>
</protein>
<accession>A0ACB9IDI1</accession>
<evidence type="ECO:0000313" key="1">
    <source>
        <dbReference type="EMBL" id="KAI3805445.1"/>
    </source>
</evidence>